<dbReference type="Pfam" id="PF04230">
    <property type="entry name" value="PS_pyruv_trans"/>
    <property type="match status" value="1"/>
</dbReference>
<dbReference type="OrthoDB" id="1814359at2"/>
<comment type="caution">
    <text evidence="2">The sequence shown here is derived from an EMBL/GenBank/DDBJ whole genome shotgun (WGS) entry which is preliminary data.</text>
</comment>
<keyword evidence="2" id="KW-0808">Transferase</keyword>
<feature type="domain" description="Polysaccharide pyruvyl transferase" evidence="1">
    <location>
        <begin position="17"/>
        <end position="290"/>
    </location>
</feature>
<evidence type="ECO:0000313" key="2">
    <source>
        <dbReference type="EMBL" id="OPJ64514.1"/>
    </source>
</evidence>
<keyword evidence="3" id="KW-1185">Reference proteome</keyword>
<organism evidence="2 3">
    <name type="scientific">Clostridium chromiireducens</name>
    <dbReference type="NCBI Taxonomy" id="225345"/>
    <lineage>
        <taxon>Bacteria</taxon>
        <taxon>Bacillati</taxon>
        <taxon>Bacillota</taxon>
        <taxon>Clostridia</taxon>
        <taxon>Eubacteriales</taxon>
        <taxon>Clostridiaceae</taxon>
        <taxon>Clostridium</taxon>
    </lineage>
</organism>
<name>A0A1V4IXL6_9CLOT</name>
<gene>
    <name evidence="2" type="ORF">CLCHR_11610</name>
</gene>
<dbReference type="Proteomes" id="UP000191056">
    <property type="component" value="Unassembled WGS sequence"/>
</dbReference>
<reference evidence="2 3" key="1">
    <citation type="submission" date="2017-03" db="EMBL/GenBank/DDBJ databases">
        <title>Genome sequence of Clostridium chromiireducens DSM 23318.</title>
        <authorList>
            <person name="Poehlein A."/>
            <person name="Daniel R."/>
        </authorList>
    </citation>
    <scope>NUCLEOTIDE SEQUENCE [LARGE SCALE GENOMIC DNA]</scope>
    <source>
        <strain evidence="2 3">DSM 23318</strain>
    </source>
</reference>
<dbReference type="GO" id="GO:0016740">
    <property type="term" value="F:transferase activity"/>
    <property type="evidence" value="ECO:0007669"/>
    <property type="project" value="UniProtKB-KW"/>
</dbReference>
<dbReference type="PANTHER" id="PTHR36836">
    <property type="entry name" value="COLANIC ACID BIOSYNTHESIS PROTEIN WCAK"/>
    <property type="match status" value="1"/>
</dbReference>
<evidence type="ECO:0000313" key="3">
    <source>
        <dbReference type="Proteomes" id="UP000191056"/>
    </source>
</evidence>
<protein>
    <submittedName>
        <fullName evidence="2">Polysaccharide pyruvyl transferase</fullName>
    </submittedName>
</protein>
<dbReference type="PANTHER" id="PTHR36836:SF1">
    <property type="entry name" value="COLANIC ACID BIOSYNTHESIS PROTEIN WCAK"/>
    <property type="match status" value="1"/>
</dbReference>
<dbReference type="InterPro" id="IPR007345">
    <property type="entry name" value="Polysacch_pyruvyl_Trfase"/>
</dbReference>
<dbReference type="STRING" id="225345.CLCHR_11610"/>
<dbReference type="InterPro" id="IPR029063">
    <property type="entry name" value="SAM-dependent_MTases_sf"/>
</dbReference>
<dbReference type="SUPFAM" id="SSF53335">
    <property type="entry name" value="S-adenosyl-L-methionine-dependent methyltransferases"/>
    <property type="match status" value="1"/>
</dbReference>
<dbReference type="Gene3D" id="3.40.50.150">
    <property type="entry name" value="Vaccinia Virus protein VP39"/>
    <property type="match status" value="1"/>
</dbReference>
<dbReference type="AlphaFoldDB" id="A0A1V4IXL6"/>
<dbReference type="RefSeq" id="WP_079438745.1">
    <property type="nucleotide sequence ID" value="NZ_MZGT01000012.1"/>
</dbReference>
<sequence length="644" mass="74952">MIKRISVLILVLETGKNLGDAVIGHSTRYILNKILKEKDVEYDLISRDLFSGGYRQEICEADLVVFAGGGLISDKYETIVKHINEVTMLADVVGTSVIFNAVGIEGYRDNEECEILIRALNRSCVKFISTRDDIDLLNEKFITDNSRIKSLKVADSAVWTSEVYNIRKNKFSNIIGIGVIRSGVFEDNGIDFNEMRQLELWSRIISELEEKKEEWVLFTNGLEVDYEFAVRILEYIGRSGEISNKIIKLPVDDEEFVRTISDFKGIIAARMHANIIAYSLDIPTIGIVWNPKLEFFGKTISATNRFFKIDKCNAINIVNELENAINQGYDRKFFNDYKETTYTSLNEYINQFIDNKIYYIEKRKCFSKKKIIVFGTGTVTQIKTNSNFYEFIEYFIDSDENKKNNMLFGKMIYTPEKLLEEDFNNIFVIVNTFVFYKEMTVTLKKIGLQENVHFGSLEYYCMKNDIDVYLPKAWKEREESKEVSVNNSSRWNDRIAAMSQFIDESAQVILDLGCGQEKLKKYLRPTINYVGVDYIKRKEDTIVCDFNNREFPKKKVDTAFVSGVFEYIVDTEWFINEISLCCNQFIISYNAFELRPECGFRKTEGFVNKYTTAELITLVQKYGFRLNDSRYFYPYQVLLNFEKI</sequence>
<evidence type="ECO:0000259" key="1">
    <source>
        <dbReference type="Pfam" id="PF04230"/>
    </source>
</evidence>
<dbReference type="Gene3D" id="3.40.50.720">
    <property type="entry name" value="NAD(P)-binding Rossmann-like Domain"/>
    <property type="match status" value="1"/>
</dbReference>
<accession>A0A1V4IXL6</accession>
<dbReference type="EMBL" id="MZGT01000012">
    <property type="protein sequence ID" value="OPJ64514.1"/>
    <property type="molecule type" value="Genomic_DNA"/>
</dbReference>
<proteinExistence type="predicted"/>